<gene>
    <name evidence="3" type="ORF">HPB51_007564</name>
</gene>
<feature type="compositionally biased region" description="Polar residues" evidence="2">
    <location>
        <begin position="40"/>
        <end position="53"/>
    </location>
</feature>
<evidence type="ECO:0000313" key="4">
    <source>
        <dbReference type="Proteomes" id="UP000821866"/>
    </source>
</evidence>
<reference evidence="3" key="2">
    <citation type="submission" date="2021-09" db="EMBL/GenBank/DDBJ databases">
        <authorList>
            <person name="Jia N."/>
            <person name="Wang J."/>
            <person name="Shi W."/>
            <person name="Du L."/>
            <person name="Sun Y."/>
            <person name="Zhan W."/>
            <person name="Jiang J."/>
            <person name="Wang Q."/>
            <person name="Zhang B."/>
            <person name="Ji P."/>
            <person name="Sakyi L.B."/>
            <person name="Cui X."/>
            <person name="Yuan T."/>
            <person name="Jiang B."/>
            <person name="Yang W."/>
            <person name="Lam T.T.-Y."/>
            <person name="Chang Q."/>
            <person name="Ding S."/>
            <person name="Wang X."/>
            <person name="Zhu J."/>
            <person name="Ruan X."/>
            <person name="Zhao L."/>
            <person name="Wei J."/>
            <person name="Que T."/>
            <person name="Du C."/>
            <person name="Cheng J."/>
            <person name="Dai P."/>
            <person name="Han X."/>
            <person name="Huang E."/>
            <person name="Gao Y."/>
            <person name="Liu J."/>
            <person name="Shao H."/>
            <person name="Ye R."/>
            <person name="Li L."/>
            <person name="Wei W."/>
            <person name="Wang X."/>
            <person name="Wang C."/>
            <person name="Huo Q."/>
            <person name="Li W."/>
            <person name="Guo W."/>
            <person name="Chen H."/>
            <person name="Chen S."/>
            <person name="Zhou L."/>
            <person name="Zhou L."/>
            <person name="Ni X."/>
            <person name="Tian J."/>
            <person name="Zhou Y."/>
            <person name="Sheng Y."/>
            <person name="Liu T."/>
            <person name="Pan Y."/>
            <person name="Xia L."/>
            <person name="Li J."/>
            <person name="Zhao F."/>
            <person name="Cao W."/>
        </authorList>
    </citation>
    <scope>NUCLEOTIDE SEQUENCE</scope>
    <source>
        <strain evidence="3">Rmic-2018</strain>
        <tissue evidence="3">Larvae</tissue>
    </source>
</reference>
<reference evidence="3" key="1">
    <citation type="journal article" date="2020" name="Cell">
        <title>Large-Scale Comparative Analyses of Tick Genomes Elucidate Their Genetic Diversity and Vector Capacities.</title>
        <authorList>
            <consortium name="Tick Genome and Microbiome Consortium (TIGMIC)"/>
            <person name="Jia N."/>
            <person name="Wang J."/>
            <person name="Shi W."/>
            <person name="Du L."/>
            <person name="Sun Y."/>
            <person name="Zhan W."/>
            <person name="Jiang J.F."/>
            <person name="Wang Q."/>
            <person name="Zhang B."/>
            <person name="Ji P."/>
            <person name="Bell-Sakyi L."/>
            <person name="Cui X.M."/>
            <person name="Yuan T.T."/>
            <person name="Jiang B.G."/>
            <person name="Yang W.F."/>
            <person name="Lam T.T."/>
            <person name="Chang Q.C."/>
            <person name="Ding S.J."/>
            <person name="Wang X.J."/>
            <person name="Zhu J.G."/>
            <person name="Ruan X.D."/>
            <person name="Zhao L."/>
            <person name="Wei J.T."/>
            <person name="Ye R.Z."/>
            <person name="Que T.C."/>
            <person name="Du C.H."/>
            <person name="Zhou Y.H."/>
            <person name="Cheng J.X."/>
            <person name="Dai P.F."/>
            <person name="Guo W.B."/>
            <person name="Han X.H."/>
            <person name="Huang E.J."/>
            <person name="Li L.F."/>
            <person name="Wei W."/>
            <person name="Gao Y.C."/>
            <person name="Liu J.Z."/>
            <person name="Shao H.Z."/>
            <person name="Wang X."/>
            <person name="Wang C.C."/>
            <person name="Yang T.C."/>
            <person name="Huo Q.B."/>
            <person name="Li W."/>
            <person name="Chen H.Y."/>
            <person name="Chen S.E."/>
            <person name="Zhou L.G."/>
            <person name="Ni X.B."/>
            <person name="Tian J.H."/>
            <person name="Sheng Y."/>
            <person name="Liu T."/>
            <person name="Pan Y.S."/>
            <person name="Xia L.Y."/>
            <person name="Li J."/>
            <person name="Zhao F."/>
            <person name="Cao W.C."/>
        </authorList>
    </citation>
    <scope>NUCLEOTIDE SEQUENCE</scope>
    <source>
        <strain evidence="3">Rmic-2018</strain>
    </source>
</reference>
<accession>A0A9J6D496</accession>
<proteinExistence type="predicted"/>
<name>A0A9J6D496_RHIMP</name>
<comment type="caution">
    <text evidence="3">The sequence shown here is derived from an EMBL/GenBank/DDBJ whole genome shotgun (WGS) entry which is preliminary data.</text>
</comment>
<feature type="compositionally biased region" description="Polar residues" evidence="2">
    <location>
        <begin position="292"/>
        <end position="304"/>
    </location>
</feature>
<protein>
    <submittedName>
        <fullName evidence="3">Uncharacterized protein</fullName>
    </submittedName>
</protein>
<dbReference type="AlphaFoldDB" id="A0A9J6D496"/>
<evidence type="ECO:0000256" key="1">
    <source>
        <dbReference type="SAM" id="Coils"/>
    </source>
</evidence>
<feature type="region of interest" description="Disordered" evidence="2">
    <location>
        <begin position="40"/>
        <end position="76"/>
    </location>
</feature>
<organism evidence="3 4">
    <name type="scientific">Rhipicephalus microplus</name>
    <name type="common">Cattle tick</name>
    <name type="synonym">Boophilus microplus</name>
    <dbReference type="NCBI Taxonomy" id="6941"/>
    <lineage>
        <taxon>Eukaryota</taxon>
        <taxon>Metazoa</taxon>
        <taxon>Ecdysozoa</taxon>
        <taxon>Arthropoda</taxon>
        <taxon>Chelicerata</taxon>
        <taxon>Arachnida</taxon>
        <taxon>Acari</taxon>
        <taxon>Parasitiformes</taxon>
        <taxon>Ixodida</taxon>
        <taxon>Ixodoidea</taxon>
        <taxon>Ixodidae</taxon>
        <taxon>Rhipicephalinae</taxon>
        <taxon>Rhipicephalus</taxon>
        <taxon>Boophilus</taxon>
    </lineage>
</organism>
<dbReference type="EMBL" id="JABSTU010000011">
    <property type="protein sequence ID" value="KAH8008908.1"/>
    <property type="molecule type" value="Genomic_DNA"/>
</dbReference>
<sequence length="868" mass="96435">MRRRAVYILKVGARSLSCRSSVGLYGASTSEVAMIDVPSTSAGQSVGGTATKSSSEDKAARRRARDAERWAPPGPERCLASPWRLEAAPQTPAQATSLPAPTPPGGARLHPYSQASTTDAGCCVDTWTSIQHYLPRSSLIAWRQDKGLILRQMRHLPISVANGEWLFFGFLQAENFEAATVAPGQTHRRIAASASWPRLKRRRMDALQETPRSPQEQPLVHTDEESATETTQMDVQTWSPQGSSEEVDNVSAGERHDGAAWTEDGWHTVLTRRQKKNQKKNQKNASEAVECNASSSSPPKQGSQVKRRRRTRSRRPLPPLPKDDIKIILRPHKGLAVKDILGYELSTAVIDACHRHFDGGSFMLRVHPGSNIIIVSTPHEHVAKELREITHLNIRGRVHSFNSYVADPEDVLRGIVHGIPSGTSQAELMANLRVRTQGVKIERARMLGSTKTAIITFTGSTLPRCVYFMGAEAICYPHKPTRQACKPANTVSWTRIVSPSAPLTENPEYQKMVAENKQLALENEKLRCQIKEERREFHKIISSLETKLEARLNALEANNNATHAISRATVAHSLEGGTAKVDIPQRFSEEAHVSQLQMGEQLQSLRNLMRELQSQQQRAASELREQMMQQMHQMFSEYRKEFAAETEQQRRYVNDSVVGIQRAINKRLEPSPTQRPRDTVEEHPVTGLTRAKGEAAAQETAKEKTIVSNRFTGRATGRTSARPQPTDSVKETELASRAKCRVHKRLGHFLSKAVFRAFKHLAQLDKTLTLPLDSLGIASVLAHTILTMRNCTRSQYYSKHFQALAWTPCCGRHWGTSYRIQTSLAGRNGAVTKHNDTILSSVCEGRSFAEVAPEVAMMEAGAAEAAVA</sequence>
<feature type="compositionally biased region" description="Basic residues" evidence="2">
    <location>
        <begin position="270"/>
        <end position="282"/>
    </location>
</feature>
<feature type="compositionally biased region" description="Basic and acidic residues" evidence="2">
    <location>
        <begin position="54"/>
        <end position="69"/>
    </location>
</feature>
<keyword evidence="1" id="KW-0175">Coiled coil</keyword>
<evidence type="ECO:0000313" key="3">
    <source>
        <dbReference type="EMBL" id="KAH8008908.1"/>
    </source>
</evidence>
<evidence type="ECO:0000256" key="2">
    <source>
        <dbReference type="SAM" id="MobiDB-lite"/>
    </source>
</evidence>
<keyword evidence="4" id="KW-1185">Reference proteome</keyword>
<feature type="coiled-coil region" evidence="1">
    <location>
        <begin position="509"/>
        <end position="536"/>
    </location>
</feature>
<feature type="region of interest" description="Disordered" evidence="2">
    <location>
        <begin position="206"/>
        <end position="323"/>
    </location>
</feature>
<dbReference type="Proteomes" id="UP000821866">
    <property type="component" value="Chromosome 9"/>
</dbReference>
<feature type="compositionally biased region" description="Basic residues" evidence="2">
    <location>
        <begin position="305"/>
        <end position="315"/>
    </location>
</feature>
<feature type="coiled-coil region" evidence="1">
    <location>
        <begin position="595"/>
        <end position="629"/>
    </location>
</feature>
<feature type="compositionally biased region" description="Polar residues" evidence="2">
    <location>
        <begin position="228"/>
        <end position="244"/>
    </location>
</feature>